<gene>
    <name evidence="4" type="ORF">IW245_003393</name>
</gene>
<dbReference type="GO" id="GO:0016491">
    <property type="term" value="F:oxidoreductase activity"/>
    <property type="evidence" value="ECO:0007669"/>
    <property type="project" value="UniProtKB-KW"/>
</dbReference>
<proteinExistence type="predicted"/>
<dbReference type="InterPro" id="IPR050463">
    <property type="entry name" value="Gfo/Idh/MocA_oxidrdct_glycsds"/>
</dbReference>
<evidence type="ECO:0000259" key="3">
    <source>
        <dbReference type="Pfam" id="PF22725"/>
    </source>
</evidence>
<dbReference type="InterPro" id="IPR055170">
    <property type="entry name" value="GFO_IDH_MocA-like_dom"/>
</dbReference>
<dbReference type="Pfam" id="PF22725">
    <property type="entry name" value="GFO_IDH_MocA_C3"/>
    <property type="match status" value="1"/>
</dbReference>
<dbReference type="Proteomes" id="UP000622552">
    <property type="component" value="Unassembled WGS sequence"/>
</dbReference>
<name>A0A8J7GEF4_9ACTN</name>
<dbReference type="InterPro" id="IPR000683">
    <property type="entry name" value="Gfo/Idh/MocA-like_OxRdtase_N"/>
</dbReference>
<evidence type="ECO:0000256" key="1">
    <source>
        <dbReference type="ARBA" id="ARBA00023002"/>
    </source>
</evidence>
<dbReference type="InterPro" id="IPR036291">
    <property type="entry name" value="NAD(P)-bd_dom_sf"/>
</dbReference>
<dbReference type="RefSeq" id="WP_197004088.1">
    <property type="nucleotide sequence ID" value="NZ_BONS01000022.1"/>
</dbReference>
<dbReference type="AlphaFoldDB" id="A0A8J7GEF4"/>
<dbReference type="PANTHER" id="PTHR43818">
    <property type="entry name" value="BCDNA.GH03377"/>
    <property type="match status" value="1"/>
</dbReference>
<feature type="domain" description="GFO/IDH/MocA-like oxidoreductase" evidence="3">
    <location>
        <begin position="158"/>
        <end position="235"/>
    </location>
</feature>
<dbReference type="SUPFAM" id="SSF55347">
    <property type="entry name" value="Glyceraldehyde-3-phosphate dehydrogenase-like, C-terminal domain"/>
    <property type="match status" value="1"/>
</dbReference>
<dbReference type="EMBL" id="JADOUF010000001">
    <property type="protein sequence ID" value="MBG6137199.1"/>
    <property type="molecule type" value="Genomic_DNA"/>
</dbReference>
<reference evidence="4" key="1">
    <citation type="submission" date="2020-11" db="EMBL/GenBank/DDBJ databases">
        <title>Sequencing the genomes of 1000 actinobacteria strains.</title>
        <authorList>
            <person name="Klenk H.-P."/>
        </authorList>
    </citation>
    <scope>NUCLEOTIDE SEQUENCE</scope>
    <source>
        <strain evidence="4">DSM 45356</strain>
    </source>
</reference>
<organism evidence="4 5">
    <name type="scientific">Longispora fulva</name>
    <dbReference type="NCBI Taxonomy" id="619741"/>
    <lineage>
        <taxon>Bacteria</taxon>
        <taxon>Bacillati</taxon>
        <taxon>Actinomycetota</taxon>
        <taxon>Actinomycetes</taxon>
        <taxon>Micromonosporales</taxon>
        <taxon>Micromonosporaceae</taxon>
        <taxon>Longispora</taxon>
    </lineage>
</organism>
<protein>
    <submittedName>
        <fullName evidence="4">Putative dehydrogenase</fullName>
    </submittedName>
</protein>
<evidence type="ECO:0000313" key="4">
    <source>
        <dbReference type="EMBL" id="MBG6137199.1"/>
    </source>
</evidence>
<dbReference type="Pfam" id="PF01408">
    <property type="entry name" value="GFO_IDH_MocA"/>
    <property type="match status" value="1"/>
</dbReference>
<dbReference type="Gene3D" id="3.30.360.10">
    <property type="entry name" value="Dihydrodipicolinate Reductase, domain 2"/>
    <property type="match status" value="1"/>
</dbReference>
<dbReference type="PANTHER" id="PTHR43818:SF11">
    <property type="entry name" value="BCDNA.GH03377"/>
    <property type="match status" value="1"/>
</dbReference>
<accession>A0A8J7GEF4</accession>
<evidence type="ECO:0000313" key="5">
    <source>
        <dbReference type="Proteomes" id="UP000622552"/>
    </source>
</evidence>
<comment type="caution">
    <text evidence="4">The sequence shown here is derived from an EMBL/GenBank/DDBJ whole genome shotgun (WGS) entry which is preliminary data.</text>
</comment>
<sequence length="300" mass="31068">MIRFGLLGTGHWAAETQGAALARHPGVEFVGVWGRSPAKATTVADRYGVRAHADLDTLLSQVDAVAIALPPDIQGDLALRAARAGRHLLLDKPVALTVEAADLLVAEVDARDLASVVFFTNRFHANVADFLAHAATRPWASARATLYASIFTPGGPYADSAWRREHGGLWDLGPHALSLILPVLGPVERVEALAGVGGISHVLLRHTGGATSTLSLSLDAPVAVNEVVYYGRDGAVPLVEGRPGSSVDAFGTAIDALIGQVGTASPRHACDVRFGRDVVAVLAAAQAAVDGVTPRSGAAT</sequence>
<feature type="domain" description="Gfo/Idh/MocA-like oxidoreductase N-terminal" evidence="2">
    <location>
        <begin position="2"/>
        <end position="113"/>
    </location>
</feature>
<dbReference type="GO" id="GO:0000166">
    <property type="term" value="F:nucleotide binding"/>
    <property type="evidence" value="ECO:0007669"/>
    <property type="project" value="InterPro"/>
</dbReference>
<dbReference type="Gene3D" id="3.40.50.720">
    <property type="entry name" value="NAD(P)-binding Rossmann-like Domain"/>
    <property type="match status" value="1"/>
</dbReference>
<keyword evidence="5" id="KW-1185">Reference proteome</keyword>
<evidence type="ECO:0000259" key="2">
    <source>
        <dbReference type="Pfam" id="PF01408"/>
    </source>
</evidence>
<keyword evidence="1" id="KW-0560">Oxidoreductase</keyword>
<dbReference type="SUPFAM" id="SSF51735">
    <property type="entry name" value="NAD(P)-binding Rossmann-fold domains"/>
    <property type="match status" value="1"/>
</dbReference>